<dbReference type="Gene3D" id="1.10.1330.10">
    <property type="entry name" value="Dockerin domain"/>
    <property type="match status" value="1"/>
</dbReference>
<reference evidence="2 3" key="1">
    <citation type="submission" date="2019-02" db="EMBL/GenBank/DDBJ databases">
        <title>Planctomycetal bacteria perform biofilm scaping via a novel small molecule.</title>
        <authorList>
            <person name="Jeske O."/>
            <person name="Boedeker C."/>
            <person name="Wiegand S."/>
            <person name="Breitling P."/>
            <person name="Kallscheuer N."/>
            <person name="Jogler M."/>
            <person name="Rohde M."/>
            <person name="Petersen J."/>
            <person name="Medema M.H."/>
            <person name="Surup F."/>
            <person name="Jogler C."/>
        </authorList>
    </citation>
    <scope>NUCLEOTIDE SEQUENCE [LARGE SCALE GENOMIC DNA]</scope>
    <source>
        <strain evidence="2 3">Mal15</strain>
    </source>
</reference>
<proteinExistence type="predicted"/>
<gene>
    <name evidence="2" type="ORF">Mal15_11430</name>
</gene>
<dbReference type="InterPro" id="IPR036439">
    <property type="entry name" value="Dockerin_dom_sf"/>
</dbReference>
<evidence type="ECO:0000313" key="2">
    <source>
        <dbReference type="EMBL" id="QEF97107.1"/>
    </source>
</evidence>
<feature type="signal peptide" evidence="1">
    <location>
        <begin position="1"/>
        <end position="27"/>
    </location>
</feature>
<sequence length="593" mass="65104" precursor="true">MKSFLPRRSIYATLFALVCVCSLHAPANGQVMEVAFDDFEGLNMVPFTLDYSSPYFLDGTDWTKDFPSGWGLDNSNNGYDNSTMPGEFDGWSLMDVGSWIGHAGEQAGRDRCFFGNSGRNVALVADPDEADDGGNTDLGSPDNPLYNSYISRTYDVTGKHLASLMVSFDYDFVCEDTQTGVVDISFDAGSTWQNLLTIDSTVDSGAFSTELGNQGTFIAGVDFTADLTATEVVLRFGCIRASNDWWFCVDNIGIADQDGVIALDDFEDPALAAAMLPFDAANDGPTEPFDPSDGTDYSDTIPNWTVSNDGTPDFPTKKMYRTSQEGAFQGWNAVDSLSWFEQQGDQQRGFFNFPARNTILLCDGDAHQDDLVALEEGEPGTPEGESQFNSFIERTYDMSGYDNTTLEIEFLWETRLFASQRALAQVSFDYGQTWTTILDVDSDRLNLSEGAPEDPTYEFTLFPYLFNDNNSNGYVDSDGEDVVNTFAGPDQYLFGDALSSLPAAKSNVLTLRFGCIDTGNDWWFAVDDVRIKAETQGYVMGDSTGDGKVDFADIDGFSNALFGAAGYDPRFDFKADGVINFDDIDGFAAELFN</sequence>
<dbReference type="KEGG" id="smam:Mal15_11430"/>
<organism evidence="2 3">
    <name type="scientific">Stieleria maiorica</name>
    <dbReference type="NCBI Taxonomy" id="2795974"/>
    <lineage>
        <taxon>Bacteria</taxon>
        <taxon>Pseudomonadati</taxon>
        <taxon>Planctomycetota</taxon>
        <taxon>Planctomycetia</taxon>
        <taxon>Pirellulales</taxon>
        <taxon>Pirellulaceae</taxon>
        <taxon>Stieleria</taxon>
    </lineage>
</organism>
<dbReference type="Proteomes" id="UP000321353">
    <property type="component" value="Chromosome"/>
</dbReference>
<evidence type="ECO:0000313" key="3">
    <source>
        <dbReference type="Proteomes" id="UP000321353"/>
    </source>
</evidence>
<dbReference type="EMBL" id="CP036264">
    <property type="protein sequence ID" value="QEF97107.1"/>
    <property type="molecule type" value="Genomic_DNA"/>
</dbReference>
<evidence type="ECO:0000256" key="1">
    <source>
        <dbReference type="SAM" id="SignalP"/>
    </source>
</evidence>
<accession>A0A5B9MCY3</accession>
<protein>
    <submittedName>
        <fullName evidence="2">Uncharacterized protein</fullName>
    </submittedName>
</protein>
<dbReference type="AlphaFoldDB" id="A0A5B9MCY3"/>
<keyword evidence="1" id="KW-0732">Signal</keyword>
<feature type="chain" id="PRO_5022840932" evidence="1">
    <location>
        <begin position="28"/>
        <end position="593"/>
    </location>
</feature>
<name>A0A5B9MCY3_9BACT</name>
<keyword evidence="3" id="KW-1185">Reference proteome</keyword>
<dbReference type="GO" id="GO:0000272">
    <property type="term" value="P:polysaccharide catabolic process"/>
    <property type="evidence" value="ECO:0007669"/>
    <property type="project" value="InterPro"/>
</dbReference>